<comment type="caution">
    <text evidence="4">The sequence shown here is derived from an EMBL/GenBank/DDBJ whole genome shotgun (WGS) entry which is preliminary data.</text>
</comment>
<dbReference type="InterPro" id="IPR019533">
    <property type="entry name" value="Peptidase_S26"/>
</dbReference>
<protein>
    <recommendedName>
        <fullName evidence="1">Signal peptidase I</fullName>
        <ecNumber evidence="1">3.4.21.89</ecNumber>
    </recommendedName>
</protein>
<dbReference type="Proteomes" id="UP000602087">
    <property type="component" value="Unassembled WGS sequence"/>
</dbReference>
<evidence type="ECO:0000313" key="4">
    <source>
        <dbReference type="EMBL" id="MBI9115645.1"/>
    </source>
</evidence>
<keyword evidence="4" id="KW-0378">Hydrolase</keyword>
<feature type="compositionally biased region" description="Basic and acidic residues" evidence="2">
    <location>
        <begin position="174"/>
        <end position="183"/>
    </location>
</feature>
<keyword evidence="3" id="KW-0812">Transmembrane</keyword>
<reference evidence="4" key="1">
    <citation type="submission" date="2020-12" db="EMBL/GenBank/DDBJ databases">
        <title>Sanguibacter suaedae sp. nov., isolated from Suaeda aralocaspica.</title>
        <authorList>
            <person name="Ma Q."/>
        </authorList>
    </citation>
    <scope>NUCLEOTIDE SEQUENCE</scope>
    <source>
        <strain evidence="4">YZGR15</strain>
    </source>
</reference>
<feature type="transmembrane region" description="Helical" evidence="3">
    <location>
        <begin position="21"/>
        <end position="44"/>
    </location>
</feature>
<dbReference type="EC" id="3.4.21.89" evidence="1"/>
<keyword evidence="5" id="KW-1185">Reference proteome</keyword>
<feature type="compositionally biased region" description="Low complexity" evidence="2">
    <location>
        <begin position="184"/>
        <end position="197"/>
    </location>
</feature>
<dbReference type="CDD" id="cd06530">
    <property type="entry name" value="S26_SPase_I"/>
    <property type="match status" value="1"/>
</dbReference>
<evidence type="ECO:0000313" key="5">
    <source>
        <dbReference type="Proteomes" id="UP000602087"/>
    </source>
</evidence>
<dbReference type="GO" id="GO:0004252">
    <property type="term" value="F:serine-type endopeptidase activity"/>
    <property type="evidence" value="ECO:0007669"/>
    <property type="project" value="UniProtKB-UniRule"/>
</dbReference>
<dbReference type="AlphaFoldDB" id="A0A934MAI6"/>
<feature type="transmembrane region" description="Helical" evidence="3">
    <location>
        <begin position="147"/>
        <end position="169"/>
    </location>
</feature>
<name>A0A934MAI6_9MICO</name>
<dbReference type="GO" id="GO:0009003">
    <property type="term" value="F:signal peptidase activity"/>
    <property type="evidence" value="ECO:0007669"/>
    <property type="project" value="UniProtKB-EC"/>
</dbReference>
<evidence type="ECO:0000256" key="3">
    <source>
        <dbReference type="SAM" id="Phobius"/>
    </source>
</evidence>
<dbReference type="NCBIfam" id="TIGR02228">
    <property type="entry name" value="sigpep_I_arch"/>
    <property type="match status" value="1"/>
</dbReference>
<keyword evidence="3" id="KW-1133">Transmembrane helix</keyword>
<dbReference type="GO" id="GO:0016020">
    <property type="term" value="C:membrane"/>
    <property type="evidence" value="ECO:0007669"/>
    <property type="project" value="UniProtKB-UniRule"/>
</dbReference>
<organism evidence="4 5">
    <name type="scientific">Sanguibacter suaedae</name>
    <dbReference type="NCBI Taxonomy" id="2795737"/>
    <lineage>
        <taxon>Bacteria</taxon>
        <taxon>Bacillati</taxon>
        <taxon>Actinomycetota</taxon>
        <taxon>Actinomycetes</taxon>
        <taxon>Micrococcales</taxon>
        <taxon>Sanguibacteraceae</taxon>
        <taxon>Sanguibacter</taxon>
    </lineage>
</organism>
<dbReference type="GO" id="GO:0006465">
    <property type="term" value="P:signal peptide processing"/>
    <property type="evidence" value="ECO:0007669"/>
    <property type="project" value="UniProtKB-UniRule"/>
</dbReference>
<gene>
    <name evidence="4" type="ORF">JAV76_11530</name>
</gene>
<dbReference type="InterPro" id="IPR001733">
    <property type="entry name" value="Peptidase_S26B"/>
</dbReference>
<evidence type="ECO:0000256" key="2">
    <source>
        <dbReference type="SAM" id="MobiDB-lite"/>
    </source>
</evidence>
<dbReference type="RefSeq" id="WP_198734210.1">
    <property type="nucleotide sequence ID" value="NZ_JAEINH010000009.1"/>
</dbReference>
<evidence type="ECO:0000256" key="1">
    <source>
        <dbReference type="NCBIfam" id="TIGR02228"/>
    </source>
</evidence>
<sequence length="204" mass="21483">MTRASRRGDRAGRAARARQRCLTVASVVGALSIVWFACSLAFGWSLVLFKTGSMAPTYPTGAAAVSVPVSAEDIEVGDVVTVPRAQGGLPVTHRVVDVAPVASDPAARQLVLRGDANAIDDRDPYVVRDAEKIVGGVPYVGYAVTVLAQPTTLLVVTVLVALLTVWMLWPAREEPDAPDEGRAAPETPTTTDDAQTARSAVAHR</sequence>
<accession>A0A934MAI6</accession>
<keyword evidence="3" id="KW-0472">Membrane</keyword>
<proteinExistence type="predicted"/>
<feature type="region of interest" description="Disordered" evidence="2">
    <location>
        <begin position="174"/>
        <end position="204"/>
    </location>
</feature>
<dbReference type="EMBL" id="JAEINH010000009">
    <property type="protein sequence ID" value="MBI9115645.1"/>
    <property type="molecule type" value="Genomic_DNA"/>
</dbReference>